<dbReference type="InterPro" id="IPR022606">
    <property type="entry name" value="DUF2914"/>
</dbReference>
<protein>
    <recommendedName>
        <fullName evidence="6">DUF2914 domain-containing protein</fullName>
    </recommendedName>
</protein>
<evidence type="ECO:0000313" key="4">
    <source>
        <dbReference type="EMBL" id="SER11771.1"/>
    </source>
</evidence>
<dbReference type="Pfam" id="PF19346">
    <property type="entry name" value="DUF5924"/>
    <property type="match status" value="1"/>
</dbReference>
<accession>A0A1H9LJV2</accession>
<feature type="transmembrane region" description="Helical" evidence="1">
    <location>
        <begin position="41"/>
        <end position="58"/>
    </location>
</feature>
<feature type="transmembrane region" description="Helical" evidence="1">
    <location>
        <begin position="108"/>
        <end position="130"/>
    </location>
</feature>
<dbReference type="AlphaFoldDB" id="A0A1H9LJV2"/>
<feature type="transmembrane region" description="Helical" evidence="1">
    <location>
        <begin position="137"/>
        <end position="159"/>
    </location>
</feature>
<feature type="transmembrane region" description="Helical" evidence="1">
    <location>
        <begin position="165"/>
        <end position="184"/>
    </location>
</feature>
<dbReference type="EMBL" id="FOFS01000016">
    <property type="protein sequence ID" value="SER11771.1"/>
    <property type="molecule type" value="Genomic_DNA"/>
</dbReference>
<keyword evidence="1" id="KW-1133">Transmembrane helix</keyword>
<feature type="transmembrane region" description="Helical" evidence="1">
    <location>
        <begin position="191"/>
        <end position="211"/>
    </location>
</feature>
<sequence length="334" mass="37613">MTQTVQPRWLQLWSRYRHLVALGSFAAGLASFLLVQRQERVAQVLVILLPLSWLLAMLEARGLNRLLPARWQTHSQAVLGYVTQALHQESFFFTLPFFIAAVNSDIPQALFLLLLGSLGLVSIIDPLYFGQVLKRPLLLWLFHVSAGFITVLAAAPMLWQIDTTRSLHLAVAAAGLLCLPLFYLTLRGRRWWRLSAAAALSLAAALALWQLRGAIPPATLSVHDAQLAWQVDTGSREPQPAPRTLSVAELQRHGLYAWTPIHAPRGLHEIILHQWWHEGRLVDTIAIEIRGGREAGYRAWTHKTAFGEQPRGRWQVRVVTQSDQLIGQLRFTVQ</sequence>
<dbReference type="InterPro" id="IPR045968">
    <property type="entry name" value="DUF5924"/>
</dbReference>
<dbReference type="STRING" id="489703.SAMN04488038_11667"/>
<keyword evidence="5" id="KW-1185">Reference proteome</keyword>
<dbReference type="Proteomes" id="UP000199233">
    <property type="component" value="Unassembled WGS sequence"/>
</dbReference>
<dbReference type="OrthoDB" id="6934181at2"/>
<evidence type="ECO:0000259" key="3">
    <source>
        <dbReference type="Pfam" id="PF19346"/>
    </source>
</evidence>
<reference evidence="4 5" key="1">
    <citation type="submission" date="2016-10" db="EMBL/GenBank/DDBJ databases">
        <authorList>
            <person name="de Groot N.N."/>
        </authorList>
    </citation>
    <scope>NUCLEOTIDE SEQUENCE [LARGE SCALE GENOMIC DNA]</scope>
    <source>
        <strain evidence="4 5">DSM 25927</strain>
    </source>
</reference>
<evidence type="ECO:0000256" key="1">
    <source>
        <dbReference type="SAM" id="Phobius"/>
    </source>
</evidence>
<keyword evidence="1" id="KW-0812">Transmembrane</keyword>
<feature type="domain" description="DUF2914" evidence="2">
    <location>
        <begin position="271"/>
        <end position="333"/>
    </location>
</feature>
<proteinExistence type="predicted"/>
<dbReference type="Pfam" id="PF11141">
    <property type="entry name" value="DUF2914"/>
    <property type="match status" value="1"/>
</dbReference>
<evidence type="ECO:0000259" key="2">
    <source>
        <dbReference type="Pfam" id="PF11141"/>
    </source>
</evidence>
<name>A0A1H9LJV2_9GAMM</name>
<organism evidence="4 5">
    <name type="scientific">Solimonas aquatica</name>
    <dbReference type="NCBI Taxonomy" id="489703"/>
    <lineage>
        <taxon>Bacteria</taxon>
        <taxon>Pseudomonadati</taxon>
        <taxon>Pseudomonadota</taxon>
        <taxon>Gammaproteobacteria</taxon>
        <taxon>Nevskiales</taxon>
        <taxon>Nevskiaceae</taxon>
        <taxon>Solimonas</taxon>
    </lineage>
</organism>
<evidence type="ECO:0008006" key="6">
    <source>
        <dbReference type="Google" id="ProtNLM"/>
    </source>
</evidence>
<dbReference type="RefSeq" id="WP_093289204.1">
    <property type="nucleotide sequence ID" value="NZ_FOFS01000016.1"/>
</dbReference>
<evidence type="ECO:0000313" key="5">
    <source>
        <dbReference type="Proteomes" id="UP000199233"/>
    </source>
</evidence>
<feature type="domain" description="DUF5924" evidence="3">
    <location>
        <begin position="4"/>
        <end position="257"/>
    </location>
</feature>
<keyword evidence="1" id="KW-0472">Membrane</keyword>
<feature type="transmembrane region" description="Helical" evidence="1">
    <location>
        <begin position="16"/>
        <end position="35"/>
    </location>
</feature>
<gene>
    <name evidence="4" type="ORF">SAMN04488038_11667</name>
</gene>